<accession>A0A817SFD7</accession>
<dbReference type="GO" id="GO:0003676">
    <property type="term" value="F:nucleic acid binding"/>
    <property type="evidence" value="ECO:0007669"/>
    <property type="project" value="InterPro"/>
</dbReference>
<reference evidence="1" key="1">
    <citation type="submission" date="2021-02" db="EMBL/GenBank/DDBJ databases">
        <authorList>
            <person name="Nowell W R."/>
        </authorList>
    </citation>
    <scope>NUCLEOTIDE SEQUENCE</scope>
</reference>
<dbReference type="Proteomes" id="UP000663833">
    <property type="component" value="Unassembled WGS sequence"/>
</dbReference>
<gene>
    <name evidence="2" type="ORF">HFQ381_LOCUS24275</name>
    <name evidence="1" type="ORF">LUA448_LOCUS6999</name>
</gene>
<organism evidence="1 3">
    <name type="scientific">Rotaria socialis</name>
    <dbReference type="NCBI Taxonomy" id="392032"/>
    <lineage>
        <taxon>Eukaryota</taxon>
        <taxon>Metazoa</taxon>
        <taxon>Spiralia</taxon>
        <taxon>Gnathifera</taxon>
        <taxon>Rotifera</taxon>
        <taxon>Eurotatoria</taxon>
        <taxon>Bdelloidea</taxon>
        <taxon>Philodinida</taxon>
        <taxon>Philodinidae</taxon>
        <taxon>Rotaria</taxon>
    </lineage>
</organism>
<dbReference type="EMBL" id="CAJOBO010002535">
    <property type="protein sequence ID" value="CAF4456137.1"/>
    <property type="molecule type" value="Genomic_DNA"/>
</dbReference>
<proteinExistence type="predicted"/>
<evidence type="ECO:0000313" key="2">
    <source>
        <dbReference type="EMBL" id="CAF4456137.1"/>
    </source>
</evidence>
<dbReference type="Gene3D" id="3.30.420.10">
    <property type="entry name" value="Ribonuclease H-like superfamily/Ribonuclease H"/>
    <property type="match status" value="1"/>
</dbReference>
<evidence type="ECO:0000313" key="1">
    <source>
        <dbReference type="EMBL" id="CAF3288061.1"/>
    </source>
</evidence>
<comment type="caution">
    <text evidence="1">The sequence shown here is derived from an EMBL/GenBank/DDBJ whole genome shotgun (WGS) entry which is preliminary data.</text>
</comment>
<feature type="non-terminal residue" evidence="1">
    <location>
        <position position="1"/>
    </location>
</feature>
<dbReference type="AlphaFoldDB" id="A0A817SFD7"/>
<evidence type="ECO:0000313" key="3">
    <source>
        <dbReference type="Proteomes" id="UP000663833"/>
    </source>
</evidence>
<protein>
    <submittedName>
        <fullName evidence="1">Uncharacterized protein</fullName>
    </submittedName>
</protein>
<dbReference type="InterPro" id="IPR036397">
    <property type="entry name" value="RNaseH_sf"/>
</dbReference>
<dbReference type="Proteomes" id="UP000663851">
    <property type="component" value="Unassembled WGS sequence"/>
</dbReference>
<name>A0A817SFD7_9BILA</name>
<sequence>TYETQTVSATLNIGGNNYFDNETILKQFERLFQLLYFKVAYKDHEFVCLVDNARTHTAAEYSVNDFAMKPGGRCPVYAIEYVDDQNIKRTIDCYDDDGESKGLLKLAEELNIHVPQNCKLVELKQIVSEHSAFKNVSKLEKLGAKYGVKIIFAPKLHCETNPIEGFWCHSKQFIRKNTDQTFQALVSLMEEAKENFTERHIHLKLFRRFWKTIKAYSEGKDYLEVLATFFSGLCKHKILTHRKITNANIDD</sequence>
<dbReference type="EMBL" id="CAJNYD010000689">
    <property type="protein sequence ID" value="CAF3288061.1"/>
    <property type="molecule type" value="Genomic_DNA"/>
</dbReference>